<dbReference type="Pfam" id="PF03109">
    <property type="entry name" value="ABC1"/>
    <property type="match status" value="1"/>
</dbReference>
<evidence type="ECO:0000256" key="4">
    <source>
        <dbReference type="ARBA" id="ARBA00022519"/>
    </source>
</evidence>
<protein>
    <submittedName>
        <fullName evidence="15">Ubiquinone biosynthesis regulatory protein kinase UbiB</fullName>
    </submittedName>
</protein>
<keyword evidence="7 13" id="KW-0812">Transmembrane</keyword>
<dbReference type="InterPro" id="IPR010232">
    <property type="entry name" value="UbiB"/>
</dbReference>
<evidence type="ECO:0000313" key="15">
    <source>
        <dbReference type="EMBL" id="MDR4126133.1"/>
    </source>
</evidence>
<dbReference type="NCBIfam" id="TIGR01982">
    <property type="entry name" value="UbiB"/>
    <property type="match status" value="1"/>
</dbReference>
<evidence type="ECO:0000313" key="16">
    <source>
        <dbReference type="Proteomes" id="UP001232156"/>
    </source>
</evidence>
<keyword evidence="5" id="KW-0808">Transferase</keyword>
<evidence type="ECO:0000256" key="9">
    <source>
        <dbReference type="ARBA" id="ARBA00022777"/>
    </source>
</evidence>
<keyword evidence="10" id="KW-0067">ATP-binding</keyword>
<dbReference type="Proteomes" id="UP001232156">
    <property type="component" value="Unassembled WGS sequence"/>
</dbReference>
<keyword evidence="8" id="KW-0547">Nucleotide-binding</keyword>
<keyword evidence="12 13" id="KW-0472">Membrane</keyword>
<dbReference type="InterPro" id="IPR045308">
    <property type="entry name" value="UbiB_bact"/>
</dbReference>
<comment type="similarity">
    <text evidence="2">Belongs to the protein kinase superfamily. ADCK protein kinase family.</text>
</comment>
<feature type="transmembrane region" description="Helical" evidence="13">
    <location>
        <begin position="496"/>
        <end position="516"/>
    </location>
</feature>
<dbReference type="PANTHER" id="PTHR10566:SF113">
    <property type="entry name" value="PROTEIN ACTIVITY OF BC1 COMPLEX KINASE 7, CHLOROPLASTIC"/>
    <property type="match status" value="1"/>
</dbReference>
<gene>
    <name evidence="15" type="primary">ubiB</name>
    <name evidence="15" type="ORF">Q8947_09075</name>
</gene>
<evidence type="ECO:0000256" key="13">
    <source>
        <dbReference type="SAM" id="Phobius"/>
    </source>
</evidence>
<evidence type="ECO:0000256" key="6">
    <source>
        <dbReference type="ARBA" id="ARBA00022688"/>
    </source>
</evidence>
<comment type="pathway">
    <text evidence="1">Cofactor biosynthesis; ubiquinone biosynthesis [regulation].</text>
</comment>
<keyword evidence="6" id="KW-0831">Ubiquinone biosynthesis</keyword>
<dbReference type="PANTHER" id="PTHR10566">
    <property type="entry name" value="CHAPERONE-ACTIVITY OF BC1 COMPLEX CABC1 -RELATED"/>
    <property type="match status" value="1"/>
</dbReference>
<dbReference type="InterPro" id="IPR050154">
    <property type="entry name" value="UbiB_kinase"/>
</dbReference>
<keyword evidence="4" id="KW-0997">Cell inner membrane</keyword>
<evidence type="ECO:0000256" key="2">
    <source>
        <dbReference type="ARBA" id="ARBA00009670"/>
    </source>
</evidence>
<keyword evidence="16" id="KW-1185">Reference proteome</keyword>
<dbReference type="CDD" id="cd13972">
    <property type="entry name" value="UbiB"/>
    <property type="match status" value="1"/>
</dbReference>
<evidence type="ECO:0000256" key="1">
    <source>
        <dbReference type="ARBA" id="ARBA00005020"/>
    </source>
</evidence>
<evidence type="ECO:0000256" key="12">
    <source>
        <dbReference type="ARBA" id="ARBA00023136"/>
    </source>
</evidence>
<keyword evidence="9" id="KW-0418">Kinase</keyword>
<evidence type="ECO:0000256" key="3">
    <source>
        <dbReference type="ARBA" id="ARBA00022475"/>
    </source>
</evidence>
<keyword evidence="3" id="KW-1003">Cell membrane</keyword>
<feature type="domain" description="Protein kinase" evidence="14">
    <location>
        <begin position="119"/>
        <end position="504"/>
    </location>
</feature>
<dbReference type="EMBL" id="JAUZQE010000018">
    <property type="protein sequence ID" value="MDR4126133.1"/>
    <property type="molecule type" value="Genomic_DNA"/>
</dbReference>
<accession>A0ABU1D6R6</accession>
<dbReference type="SUPFAM" id="SSF56112">
    <property type="entry name" value="Protein kinase-like (PK-like)"/>
    <property type="match status" value="1"/>
</dbReference>
<evidence type="ECO:0000256" key="10">
    <source>
        <dbReference type="ARBA" id="ARBA00022840"/>
    </source>
</evidence>
<proteinExistence type="inferred from homology"/>
<dbReference type="InterPro" id="IPR004147">
    <property type="entry name" value="ABC1_dom"/>
</dbReference>
<evidence type="ECO:0000256" key="5">
    <source>
        <dbReference type="ARBA" id="ARBA00022679"/>
    </source>
</evidence>
<dbReference type="PROSITE" id="PS50011">
    <property type="entry name" value="PROTEIN_KINASE_DOM"/>
    <property type="match status" value="1"/>
</dbReference>
<evidence type="ECO:0000259" key="14">
    <source>
        <dbReference type="PROSITE" id="PS50011"/>
    </source>
</evidence>
<reference evidence="15 16" key="1">
    <citation type="submission" date="2023-08" db="EMBL/GenBank/DDBJ databases">
        <title>Alcaligenaceae gen. nov., a novel taxon isolated from the sludge of Yixing Pesticide Factory.</title>
        <authorList>
            <person name="Ruan L."/>
        </authorList>
    </citation>
    <scope>NUCLEOTIDE SEQUENCE [LARGE SCALE GENOMIC DNA]</scope>
    <source>
        <strain evidence="15 16">LG-2</strain>
    </source>
</reference>
<evidence type="ECO:0000256" key="11">
    <source>
        <dbReference type="ARBA" id="ARBA00022989"/>
    </source>
</evidence>
<name>A0ABU1D6R6_9BURK</name>
<dbReference type="NCBIfam" id="NF003404">
    <property type="entry name" value="PRK04750.1"/>
    <property type="match status" value="1"/>
</dbReference>
<keyword evidence="15" id="KW-0830">Ubiquinone</keyword>
<dbReference type="InterPro" id="IPR000719">
    <property type="entry name" value="Prot_kinase_dom"/>
</dbReference>
<evidence type="ECO:0000256" key="8">
    <source>
        <dbReference type="ARBA" id="ARBA00022741"/>
    </source>
</evidence>
<keyword evidence="11 13" id="KW-1133">Transmembrane helix</keyword>
<comment type="caution">
    <text evidence="15">The sequence shown here is derived from an EMBL/GenBank/DDBJ whole genome shotgun (WGS) entry which is preliminary data.</text>
</comment>
<sequence>MFPLLRLCYIILVALRYRLDELVLSGIRHPVAYGLLKILRFGRPPRMARGERLRRALESLGPIFVKFGQVLSTRRDLIPLDIAIELALLQDRVPPFPSAQAAAIIETALGASPHTLFRHFEADPVASASIAQVHRAVLHDGREVAVKVLRPGMREVLEKDLALMRILAGMVERLSLDARRLKPRRVVAEFHTYLHDELDLIREAANCSQLRRNFSAENGREGLLMVPEVIWEYTATTVFTMEWMRGIPVSHTERLTEAGVDLKALARTGVEIFFTQVFTDGFFHADMHPGNIYVSDDPATLGRYIALDFGIVGTLSEFDKNYLAQNFLAFFRRDYRRVAQLHIESGWAPATTREEELEGAVRAVCEPYFDRPLSEISLGQVLLRLFQTSRRFNVEIQPQLVLLQKTLLNVEGMGRELDPGLDLWQTAKPYLERWMHERVGLQGFKRQLDREATQWAQLLPQMPRLLHARLSRPDAGPALYLELQRLNQAQRQANRLLAALVAVLAVGVAAAIWFMVQQ</sequence>
<dbReference type="RefSeq" id="WP_165277715.1">
    <property type="nucleotide sequence ID" value="NZ_JAUZQE010000018.1"/>
</dbReference>
<organism evidence="15 16">
    <name type="scientific">Yanghanlia caeni</name>
    <dbReference type="NCBI Taxonomy" id="3064283"/>
    <lineage>
        <taxon>Bacteria</taxon>
        <taxon>Pseudomonadati</taxon>
        <taxon>Pseudomonadota</taxon>
        <taxon>Betaproteobacteria</taxon>
        <taxon>Burkholderiales</taxon>
        <taxon>Alcaligenaceae</taxon>
        <taxon>Yanghanlia</taxon>
    </lineage>
</organism>
<dbReference type="InterPro" id="IPR011009">
    <property type="entry name" value="Kinase-like_dom_sf"/>
</dbReference>
<evidence type="ECO:0000256" key="7">
    <source>
        <dbReference type="ARBA" id="ARBA00022692"/>
    </source>
</evidence>